<protein>
    <submittedName>
        <fullName evidence="4">Uncharacterized protein</fullName>
    </submittedName>
</protein>
<dbReference type="GO" id="GO:0004888">
    <property type="term" value="F:transmembrane signaling receptor activity"/>
    <property type="evidence" value="ECO:0007669"/>
    <property type="project" value="InterPro"/>
</dbReference>
<dbReference type="InterPro" id="IPR036734">
    <property type="entry name" value="Neur_chan_lig-bd_sf"/>
</dbReference>
<dbReference type="GO" id="GO:0005230">
    <property type="term" value="F:extracellular ligand-gated monoatomic ion channel activity"/>
    <property type="evidence" value="ECO:0007669"/>
    <property type="project" value="InterPro"/>
</dbReference>
<organism evidence="4 6">
    <name type="scientific">Rotaria socialis</name>
    <dbReference type="NCBI Taxonomy" id="392032"/>
    <lineage>
        <taxon>Eukaryota</taxon>
        <taxon>Metazoa</taxon>
        <taxon>Spiralia</taxon>
        <taxon>Gnathifera</taxon>
        <taxon>Rotifera</taxon>
        <taxon>Eurotatoria</taxon>
        <taxon>Bdelloidea</taxon>
        <taxon>Philodinida</taxon>
        <taxon>Philodinidae</taxon>
        <taxon>Rotaria</taxon>
    </lineage>
</organism>
<feature type="transmembrane region" description="Helical" evidence="3">
    <location>
        <begin position="411"/>
        <end position="433"/>
    </location>
</feature>
<feature type="region of interest" description="Disordered" evidence="2">
    <location>
        <begin position="1"/>
        <end position="25"/>
    </location>
</feature>
<keyword evidence="3" id="KW-1133">Transmembrane helix</keyword>
<gene>
    <name evidence="4" type="ORF">KIK155_LOCUS9275</name>
    <name evidence="5" type="ORF">TOA249_LOCUS18002</name>
</gene>
<evidence type="ECO:0000313" key="5">
    <source>
        <dbReference type="EMBL" id="CAF4716625.1"/>
    </source>
</evidence>
<dbReference type="Gene3D" id="1.20.58.390">
    <property type="entry name" value="Neurotransmitter-gated ion-channel transmembrane domain"/>
    <property type="match status" value="1"/>
</dbReference>
<feature type="transmembrane region" description="Helical" evidence="3">
    <location>
        <begin position="299"/>
        <end position="321"/>
    </location>
</feature>
<keyword evidence="3" id="KW-0472">Membrane</keyword>
<dbReference type="Proteomes" id="UP000663865">
    <property type="component" value="Unassembled WGS sequence"/>
</dbReference>
<dbReference type="AlphaFoldDB" id="A0A818B034"/>
<reference evidence="4" key="1">
    <citation type="submission" date="2021-02" db="EMBL/GenBank/DDBJ databases">
        <authorList>
            <person name="Nowell W R."/>
        </authorList>
    </citation>
    <scope>NUCLEOTIDE SEQUENCE</scope>
</reference>
<dbReference type="InterPro" id="IPR006201">
    <property type="entry name" value="Neur_channel"/>
</dbReference>
<feature type="transmembrane region" description="Helical" evidence="3">
    <location>
        <begin position="363"/>
        <end position="387"/>
    </location>
</feature>
<dbReference type="GO" id="GO:0016020">
    <property type="term" value="C:membrane"/>
    <property type="evidence" value="ECO:0007669"/>
    <property type="project" value="UniProtKB-SubCell"/>
</dbReference>
<name>A0A818B034_9BILA</name>
<evidence type="ECO:0000256" key="3">
    <source>
        <dbReference type="SAM" id="Phobius"/>
    </source>
</evidence>
<dbReference type="EMBL" id="CAJOBS010001312">
    <property type="protein sequence ID" value="CAF4716625.1"/>
    <property type="molecule type" value="Genomic_DNA"/>
</dbReference>
<sequence length="544" mass="63202">MRRLLKSRKTVHSNENHDIGNPPQKSAYFRQKPLSHVVSTPLTPVPESSFNARIVRIRLVFIRIGEIDTLNEKYQADIYYEARWIELMNVSLLNLTTKQQGQLLNGNVTVRLNDFNRTIHWTPELFVENAIGQIGEQDTWFTIKKHVPSHVESSSPLLVRLEICEHRRIRGVFWEKLELNHVLILFPADVQDLTISISTIHYLENCLLVPDDQLRSSINREAFYDQQEWKLYAHVATELRQTKEEYSFEDEDSGVVQKKHPVLAFTCRAGLYRNNLDINLSTKVNLFLLLFFKARRPNYYYWNGFCLIFLINVCAFCIFSIPPDLPQNRLQITSTLVLTSVTFRWVVNRSLPTVSYLTALDRYAILSIILLVLLCGWHAIIALFIFLSLKKSATTRSGIDPDDIHVHIDRYVGLSVLSIYIISNIALIIWFICVPYKRRREMEYLDREYASKKYIQLQSTRTRFDSIISQAPDLTFRRGSLINGALPMIKSPERPIKHTDNVTIISNDATFLPIQEEGHENATQPINTIEFHEPDEVLFDHTNK</sequence>
<dbReference type="Proteomes" id="UP000663838">
    <property type="component" value="Unassembled WGS sequence"/>
</dbReference>
<dbReference type="SUPFAM" id="SSF90112">
    <property type="entry name" value="Neurotransmitter-gated ion-channel transmembrane pore"/>
    <property type="match status" value="1"/>
</dbReference>
<accession>A0A818B034</accession>
<comment type="caution">
    <text evidence="4">The sequence shown here is derived from an EMBL/GenBank/DDBJ whole genome shotgun (WGS) entry which is preliminary data.</text>
</comment>
<dbReference type="EMBL" id="CAJNYV010001297">
    <property type="protein sequence ID" value="CAF3413737.1"/>
    <property type="molecule type" value="Genomic_DNA"/>
</dbReference>
<evidence type="ECO:0000313" key="4">
    <source>
        <dbReference type="EMBL" id="CAF3413737.1"/>
    </source>
</evidence>
<evidence type="ECO:0000313" key="6">
    <source>
        <dbReference type="Proteomes" id="UP000663865"/>
    </source>
</evidence>
<feature type="compositionally biased region" description="Basic residues" evidence="2">
    <location>
        <begin position="1"/>
        <end position="11"/>
    </location>
</feature>
<proteinExistence type="predicted"/>
<dbReference type="PANTHER" id="PTHR18945">
    <property type="entry name" value="NEUROTRANSMITTER GATED ION CHANNEL"/>
    <property type="match status" value="1"/>
</dbReference>
<evidence type="ECO:0000256" key="2">
    <source>
        <dbReference type="SAM" id="MobiDB-lite"/>
    </source>
</evidence>
<evidence type="ECO:0000256" key="1">
    <source>
        <dbReference type="ARBA" id="ARBA00004141"/>
    </source>
</evidence>
<dbReference type="InterPro" id="IPR036719">
    <property type="entry name" value="Neuro-gated_channel_TM_sf"/>
</dbReference>
<dbReference type="InterPro" id="IPR038050">
    <property type="entry name" value="Neuro_actylchol_rec"/>
</dbReference>
<keyword evidence="3" id="KW-0812">Transmembrane</keyword>
<comment type="subcellular location">
    <subcellularLocation>
        <location evidence="1">Membrane</location>
        <topology evidence="1">Multi-pass membrane protein</topology>
    </subcellularLocation>
</comment>
<dbReference type="Gene3D" id="2.70.170.10">
    <property type="entry name" value="Neurotransmitter-gated ion-channel ligand-binding domain"/>
    <property type="match status" value="1"/>
</dbReference>